<organism evidence="4 5">
    <name type="scientific">Necator americanus</name>
    <name type="common">Human hookworm</name>
    <dbReference type="NCBI Taxonomy" id="51031"/>
    <lineage>
        <taxon>Eukaryota</taxon>
        <taxon>Metazoa</taxon>
        <taxon>Ecdysozoa</taxon>
        <taxon>Nematoda</taxon>
        <taxon>Chromadorea</taxon>
        <taxon>Rhabditida</taxon>
        <taxon>Rhabditina</taxon>
        <taxon>Rhabditomorpha</taxon>
        <taxon>Strongyloidea</taxon>
        <taxon>Ancylostomatidae</taxon>
        <taxon>Bunostominae</taxon>
        <taxon>Necator</taxon>
    </lineage>
</organism>
<evidence type="ECO:0000256" key="2">
    <source>
        <dbReference type="ARBA" id="ARBA00022980"/>
    </source>
</evidence>
<evidence type="ECO:0000256" key="3">
    <source>
        <dbReference type="ARBA" id="ARBA00023274"/>
    </source>
</evidence>
<protein>
    <recommendedName>
        <fullName evidence="6">Ribosomal protein L3</fullName>
    </recommendedName>
</protein>
<reference evidence="4 5" key="1">
    <citation type="submission" date="2023-08" db="EMBL/GenBank/DDBJ databases">
        <title>A Necator americanus chromosomal reference genome.</title>
        <authorList>
            <person name="Ilik V."/>
            <person name="Petrzelkova K.J."/>
            <person name="Pardy F."/>
            <person name="Fuh T."/>
            <person name="Niatou-Singa F.S."/>
            <person name="Gouil Q."/>
            <person name="Baker L."/>
            <person name="Ritchie M.E."/>
            <person name="Jex A.R."/>
            <person name="Gazzola D."/>
            <person name="Li H."/>
            <person name="Toshio Fujiwara R."/>
            <person name="Zhan B."/>
            <person name="Aroian R.V."/>
            <person name="Pafco B."/>
            <person name="Schwarz E.M."/>
        </authorList>
    </citation>
    <scope>NUCLEOTIDE SEQUENCE [LARGE SCALE GENOMIC DNA]</scope>
    <source>
        <strain evidence="4 5">Aroian</strain>
        <tissue evidence="4">Whole animal</tissue>
    </source>
</reference>
<dbReference type="Pfam" id="PF00297">
    <property type="entry name" value="Ribosomal_L3"/>
    <property type="match status" value="1"/>
</dbReference>
<dbReference type="InterPro" id="IPR045077">
    <property type="entry name" value="L3_arc_euk"/>
</dbReference>
<evidence type="ECO:0000313" key="5">
    <source>
        <dbReference type="Proteomes" id="UP001303046"/>
    </source>
</evidence>
<sequence>MDKWRKFSKQPTISLEKSVAILTQKRLTSWWGVGCRVDYSLYEVPSLGYKCRTAFPKDDPSKPIHLTAFLGYKAGMTHIVRDVDKPGSKVNKKEVVEAVTVIETPPMVIVGIVGYIDTPRGPRPFKSVFAEHLSEDCRRRFYKNWCKSKKKAFTKYAKKWQDEDGRKVIESDLNKMKKYCSAIRVVAHTQMKILNRKQKKAHLVEIQVNGGTIEEKVNWAKEHLEKQGVTSRWGTKKLPRKTHKGLRKVACIGAWHPSRVAFTVARAGQKGYHHRTHINNKVYRIGRSCLTPDGKNNGATEFDLTEKSINPMGGFPRYGLVNQDYVMLRGAVMGPKKRLITLRKSLVVQTKRFAHEKINLKWIDTSSKTGHGRFQTTAEKKAFMGKLKKDFLAESKA</sequence>
<dbReference type="InterPro" id="IPR044892">
    <property type="entry name" value="Ribosomal_L3_dom_3_arc_sf"/>
</dbReference>
<dbReference type="EMBL" id="JAVFWL010000003">
    <property type="protein sequence ID" value="KAK6743413.1"/>
    <property type="molecule type" value="Genomic_DNA"/>
</dbReference>
<dbReference type="SUPFAM" id="SSF50447">
    <property type="entry name" value="Translation proteins"/>
    <property type="match status" value="1"/>
</dbReference>
<accession>A0ABR1CYP5</accession>
<keyword evidence="3" id="KW-0687">Ribonucleoprotein</keyword>
<evidence type="ECO:0008006" key="6">
    <source>
        <dbReference type="Google" id="ProtNLM"/>
    </source>
</evidence>
<dbReference type="InterPro" id="IPR000597">
    <property type="entry name" value="Ribosomal_uL3"/>
</dbReference>
<dbReference type="InterPro" id="IPR009000">
    <property type="entry name" value="Transl_B-barrel_sf"/>
</dbReference>
<comment type="caution">
    <text evidence="4">The sequence shown here is derived from an EMBL/GenBank/DDBJ whole genome shotgun (WGS) entry which is preliminary data.</text>
</comment>
<gene>
    <name evidence="4" type="primary">Necator_chrIII.g11349</name>
    <name evidence="4" type="ORF">RB195_010584</name>
</gene>
<comment type="similarity">
    <text evidence="1">Belongs to the universal ribosomal protein uL3 family.</text>
</comment>
<proteinExistence type="inferred from homology"/>
<keyword evidence="5" id="KW-1185">Reference proteome</keyword>
<dbReference type="Gene3D" id="2.40.30.10">
    <property type="entry name" value="Translation factors"/>
    <property type="match status" value="1"/>
</dbReference>
<keyword evidence="2" id="KW-0689">Ribosomal protein</keyword>
<dbReference type="Gene3D" id="3.30.1430.10">
    <property type="match status" value="1"/>
</dbReference>
<dbReference type="Gene3D" id="4.10.960.10">
    <property type="entry name" value="Ribosomal protein L3, domain 3"/>
    <property type="match status" value="1"/>
</dbReference>
<evidence type="ECO:0000256" key="1">
    <source>
        <dbReference type="ARBA" id="ARBA00006540"/>
    </source>
</evidence>
<dbReference type="PANTHER" id="PTHR11363:SF5">
    <property type="entry name" value="LARGE RIBOSOMAL SUBUNIT PROTEIN UL3"/>
    <property type="match status" value="1"/>
</dbReference>
<evidence type="ECO:0000313" key="4">
    <source>
        <dbReference type="EMBL" id="KAK6743413.1"/>
    </source>
</evidence>
<name>A0ABR1CYP5_NECAM</name>
<dbReference type="Proteomes" id="UP001303046">
    <property type="component" value="Unassembled WGS sequence"/>
</dbReference>
<dbReference type="PANTHER" id="PTHR11363">
    <property type="entry name" value="60S RIBOSOMAL PROTEIN L3-RELATED"/>
    <property type="match status" value="1"/>
</dbReference>